<reference evidence="5 6" key="1">
    <citation type="submission" date="2017-06" db="EMBL/GenBank/DDBJ databases">
        <authorList>
            <person name="Kim H.J."/>
            <person name="Triplett B.A."/>
        </authorList>
    </citation>
    <scope>NUCLEOTIDE SEQUENCE [LARGE SCALE GENOMIC DNA]</scope>
    <source>
        <strain evidence="5 6">MWH-VicM1</strain>
    </source>
</reference>
<dbReference type="GO" id="GO:0006729">
    <property type="term" value="P:tetrahydrobiopterin biosynthetic process"/>
    <property type="evidence" value="ECO:0007669"/>
    <property type="project" value="InterPro"/>
</dbReference>
<dbReference type="Pfam" id="PF01329">
    <property type="entry name" value="Pterin_4a"/>
    <property type="match status" value="1"/>
</dbReference>
<dbReference type="NCBIfam" id="NF002018">
    <property type="entry name" value="PRK00823.1-3"/>
    <property type="match status" value="1"/>
</dbReference>
<organism evidence="5 6">
    <name type="scientific">Polynucleobacter victoriensis</name>
    <dbReference type="NCBI Taxonomy" id="2049319"/>
    <lineage>
        <taxon>Bacteria</taxon>
        <taxon>Pseudomonadati</taxon>
        <taxon>Pseudomonadota</taxon>
        <taxon>Betaproteobacteria</taxon>
        <taxon>Burkholderiales</taxon>
        <taxon>Burkholderiaceae</taxon>
        <taxon>Polynucleobacter</taxon>
    </lineage>
</organism>
<dbReference type="Proteomes" id="UP000197215">
    <property type="component" value="Unassembled WGS sequence"/>
</dbReference>
<evidence type="ECO:0000256" key="2">
    <source>
        <dbReference type="ARBA" id="ARBA00006472"/>
    </source>
</evidence>
<evidence type="ECO:0000256" key="3">
    <source>
        <dbReference type="ARBA" id="ARBA00023239"/>
    </source>
</evidence>
<keyword evidence="3 4" id="KW-0456">Lyase</keyword>
<dbReference type="InterPro" id="IPR036428">
    <property type="entry name" value="PCD_sf"/>
</dbReference>
<dbReference type="GO" id="GO:0008124">
    <property type="term" value="F:4-alpha-hydroxytetrahydrobiopterin dehydratase activity"/>
    <property type="evidence" value="ECO:0007669"/>
    <property type="project" value="UniProtKB-UniRule"/>
</dbReference>
<evidence type="ECO:0000313" key="6">
    <source>
        <dbReference type="Proteomes" id="UP000197215"/>
    </source>
</evidence>
<evidence type="ECO:0000313" key="5">
    <source>
        <dbReference type="EMBL" id="SNC71747.1"/>
    </source>
</evidence>
<protein>
    <recommendedName>
        <fullName evidence="4">Putative pterin-4-alpha-carbinolamine dehydratase</fullName>
        <shortName evidence="4">PHS</shortName>
        <ecNumber evidence="4">4.2.1.96</ecNumber>
    </recommendedName>
    <alternativeName>
        <fullName evidence="4">4-alpha-hydroxy-tetrahydropterin dehydratase</fullName>
    </alternativeName>
    <alternativeName>
        <fullName evidence="4">Pterin carbinolamine dehydratase</fullName>
        <shortName evidence="4">PCD</shortName>
    </alternativeName>
</protein>
<comment type="catalytic activity">
    <reaction evidence="1 4">
        <text>(4aS,6R)-4a-hydroxy-L-erythro-5,6,7,8-tetrahydrobiopterin = (6R)-L-erythro-6,7-dihydrobiopterin + H2O</text>
        <dbReference type="Rhea" id="RHEA:11920"/>
        <dbReference type="ChEBI" id="CHEBI:15377"/>
        <dbReference type="ChEBI" id="CHEBI:15642"/>
        <dbReference type="ChEBI" id="CHEBI:43120"/>
        <dbReference type="EC" id="4.2.1.96"/>
    </reaction>
</comment>
<evidence type="ECO:0000256" key="1">
    <source>
        <dbReference type="ARBA" id="ARBA00001554"/>
    </source>
</evidence>
<dbReference type="PANTHER" id="PTHR12599">
    <property type="entry name" value="PTERIN-4-ALPHA-CARBINOLAMINE DEHYDRATASE"/>
    <property type="match status" value="1"/>
</dbReference>
<comment type="similarity">
    <text evidence="2 4">Belongs to the pterin-4-alpha-carbinolamine dehydratase family.</text>
</comment>
<dbReference type="SUPFAM" id="SSF55248">
    <property type="entry name" value="PCD-like"/>
    <property type="match status" value="1"/>
</dbReference>
<dbReference type="CDD" id="cd00914">
    <property type="entry name" value="PCD_DCoH_subfamily_b"/>
    <property type="match status" value="1"/>
</dbReference>
<dbReference type="Gene3D" id="3.30.1360.20">
    <property type="entry name" value="Transcriptional coactivator/pterin dehydratase"/>
    <property type="match status" value="1"/>
</dbReference>
<dbReference type="OrthoDB" id="9794987at2"/>
<sequence>MAPLLDLARRQSLSIQLPSWSVLPTRDALYREFIFGDFQEAFQFMSQVAVIAEDMNHHPEWFNVWNKVQVTLSTHDSGGLTERDIALALAMDQIVKSADES</sequence>
<dbReference type="EMBL" id="FYEX01000002">
    <property type="protein sequence ID" value="SNC71747.1"/>
    <property type="molecule type" value="Genomic_DNA"/>
</dbReference>
<proteinExistence type="inferred from homology"/>
<dbReference type="InterPro" id="IPR001533">
    <property type="entry name" value="Pterin_deHydtase"/>
</dbReference>
<keyword evidence="6" id="KW-1185">Reference proteome</keyword>
<gene>
    <name evidence="5" type="ORF">SAMN06295916_1366</name>
</gene>
<dbReference type="AlphaFoldDB" id="A0A212U0G4"/>
<dbReference type="HAMAP" id="MF_00434">
    <property type="entry name" value="Pterin_4_alpha"/>
    <property type="match status" value="1"/>
</dbReference>
<dbReference type="EC" id="4.2.1.96" evidence="4"/>
<dbReference type="RefSeq" id="WP_088813311.1">
    <property type="nucleotide sequence ID" value="NZ_FYEX01000002.1"/>
</dbReference>
<dbReference type="PANTHER" id="PTHR12599:SF0">
    <property type="entry name" value="PTERIN-4-ALPHA-CARBINOLAMINE DEHYDRATASE"/>
    <property type="match status" value="1"/>
</dbReference>
<evidence type="ECO:0000256" key="4">
    <source>
        <dbReference type="HAMAP-Rule" id="MF_00434"/>
    </source>
</evidence>
<name>A0A212U0G4_9BURK</name>
<accession>A0A212U0G4</accession>